<dbReference type="CDD" id="cd02440">
    <property type="entry name" value="AdoMet_MTases"/>
    <property type="match status" value="1"/>
</dbReference>
<organism evidence="5 6">
    <name type="scientific">Thermaurantimonas aggregans</name>
    <dbReference type="NCBI Taxonomy" id="2173829"/>
    <lineage>
        <taxon>Bacteria</taxon>
        <taxon>Pseudomonadati</taxon>
        <taxon>Bacteroidota</taxon>
        <taxon>Flavobacteriia</taxon>
        <taxon>Flavobacteriales</taxon>
        <taxon>Schleiferiaceae</taxon>
        <taxon>Thermaurantimonas</taxon>
    </lineage>
</organism>
<keyword evidence="2 5" id="KW-0489">Methyltransferase</keyword>
<reference evidence="5 6" key="1">
    <citation type="submission" date="2018-11" db="EMBL/GenBank/DDBJ databases">
        <title>Schleiferia aggregans sp. nov., a moderately thermophilic heterotrophic bacterium isolated from microbial mats at a terrestrial hot spring.</title>
        <authorList>
            <person name="Iino T."/>
            <person name="Ohkuma M."/>
            <person name="Haruta S."/>
        </authorList>
    </citation>
    <scope>NUCLEOTIDE SEQUENCE [LARGE SCALE GENOMIC DNA]</scope>
    <source>
        <strain evidence="5 6">LA</strain>
    </source>
</reference>
<keyword evidence="4" id="KW-0949">S-adenosyl-L-methionine</keyword>
<evidence type="ECO:0000256" key="3">
    <source>
        <dbReference type="ARBA" id="ARBA00022679"/>
    </source>
</evidence>
<dbReference type="GO" id="GO:0032259">
    <property type="term" value="P:methylation"/>
    <property type="evidence" value="ECO:0007669"/>
    <property type="project" value="UniProtKB-KW"/>
</dbReference>
<sequence>MKLDQAYWTERWLKGETGWDIGHPSPALIDFAVNHIPTDARILIPGAGNAYEAEELLHLGYSHVYVVDISEVPLRNLKKRFPDFPTNQLLHNDYFNLEGYQFDFILEQTFYCALNPSLRDNYVRKSYELLTSDGQMAGLLFDFPLTEAGPPFGGCYEEYLDRFSRYFEILTLEKTNKSIQPRMGKEFFFHVKKKKPTR</sequence>
<keyword evidence="3 5" id="KW-0808">Transferase</keyword>
<dbReference type="Gene3D" id="3.40.50.150">
    <property type="entry name" value="Vaccinia Virus protein VP39"/>
    <property type="match status" value="1"/>
</dbReference>
<dbReference type="InterPro" id="IPR029063">
    <property type="entry name" value="SAM-dependent_MTases_sf"/>
</dbReference>
<evidence type="ECO:0000256" key="1">
    <source>
        <dbReference type="ARBA" id="ARBA00022553"/>
    </source>
</evidence>
<evidence type="ECO:0000313" key="5">
    <source>
        <dbReference type="EMBL" id="GCD77017.1"/>
    </source>
</evidence>
<evidence type="ECO:0000313" key="6">
    <source>
        <dbReference type="Proteomes" id="UP000286715"/>
    </source>
</evidence>
<dbReference type="SUPFAM" id="SSF53335">
    <property type="entry name" value="S-adenosyl-L-methionine-dependent methyltransferases"/>
    <property type="match status" value="1"/>
</dbReference>
<proteinExistence type="predicted"/>
<dbReference type="InterPro" id="IPR008854">
    <property type="entry name" value="TPMT"/>
</dbReference>
<evidence type="ECO:0000256" key="2">
    <source>
        <dbReference type="ARBA" id="ARBA00022603"/>
    </source>
</evidence>
<dbReference type="AlphaFoldDB" id="A0A401XJ02"/>
<dbReference type="RefSeq" id="WP_124397071.1">
    <property type="nucleotide sequence ID" value="NZ_BHZE01000003.1"/>
</dbReference>
<name>A0A401XJ02_9FLAO</name>
<accession>A0A401XJ02</accession>
<gene>
    <name evidence="5" type="primary">tpm</name>
    <name evidence="5" type="ORF">JCM31826_04990</name>
</gene>
<dbReference type="GO" id="GO:0008757">
    <property type="term" value="F:S-adenosylmethionine-dependent methyltransferase activity"/>
    <property type="evidence" value="ECO:0007669"/>
    <property type="project" value="InterPro"/>
</dbReference>
<dbReference type="Proteomes" id="UP000286715">
    <property type="component" value="Unassembled WGS sequence"/>
</dbReference>
<keyword evidence="6" id="KW-1185">Reference proteome</keyword>
<comment type="caution">
    <text evidence="5">The sequence shown here is derived from an EMBL/GenBank/DDBJ whole genome shotgun (WGS) entry which is preliminary data.</text>
</comment>
<dbReference type="PANTHER" id="PTHR32183:SF11">
    <property type="entry name" value="THIOL METHYLTRANSFERASE 2-RELATED"/>
    <property type="match status" value="1"/>
</dbReference>
<keyword evidence="1" id="KW-0597">Phosphoprotein</keyword>
<dbReference type="PANTHER" id="PTHR32183">
    <property type="match status" value="1"/>
</dbReference>
<dbReference type="Pfam" id="PF05724">
    <property type="entry name" value="TPMT"/>
    <property type="match status" value="1"/>
</dbReference>
<protein>
    <submittedName>
        <fullName evidence="5">SAM-dependent methyltransferase</fullName>
    </submittedName>
</protein>
<dbReference type="OrthoDB" id="9778208at2"/>
<evidence type="ECO:0000256" key="4">
    <source>
        <dbReference type="ARBA" id="ARBA00022691"/>
    </source>
</evidence>
<dbReference type="EMBL" id="BHZE01000003">
    <property type="protein sequence ID" value="GCD77017.1"/>
    <property type="molecule type" value="Genomic_DNA"/>
</dbReference>
<dbReference type="PROSITE" id="PS51585">
    <property type="entry name" value="SAM_MT_TPMT"/>
    <property type="match status" value="1"/>
</dbReference>